<evidence type="ECO:0008006" key="5">
    <source>
        <dbReference type="Google" id="ProtNLM"/>
    </source>
</evidence>
<accession>A0A1I2RSN7</accession>
<protein>
    <recommendedName>
        <fullName evidence="5">Secreted protein</fullName>
    </recommendedName>
</protein>
<feature type="chain" id="PRO_5011687248" description="Secreted protein" evidence="2">
    <location>
        <begin position="27"/>
        <end position="78"/>
    </location>
</feature>
<evidence type="ECO:0000313" key="4">
    <source>
        <dbReference type="Proteomes" id="UP000199229"/>
    </source>
</evidence>
<dbReference type="RefSeq" id="WP_091969132.1">
    <property type="nucleotide sequence ID" value="NZ_FOPM01000003.1"/>
</dbReference>
<gene>
    <name evidence="3" type="ORF">SAMN05192565_103125</name>
</gene>
<dbReference type="Proteomes" id="UP000199229">
    <property type="component" value="Unassembled WGS sequence"/>
</dbReference>
<dbReference type="EMBL" id="FOPM01000003">
    <property type="protein sequence ID" value="SFG43542.1"/>
    <property type="molecule type" value="Genomic_DNA"/>
</dbReference>
<proteinExistence type="predicted"/>
<reference evidence="4" key="1">
    <citation type="submission" date="2016-10" db="EMBL/GenBank/DDBJ databases">
        <authorList>
            <person name="Varghese N."/>
            <person name="Submissions S."/>
        </authorList>
    </citation>
    <scope>NUCLEOTIDE SEQUENCE [LARGE SCALE GENOMIC DNA]</scope>
    <source>
        <strain evidence="4">Gh-105</strain>
    </source>
</reference>
<name>A0A1I2RSN7_9HYPH</name>
<sequence>MPAFARLSLAAFSTLTLLAATAPTEAAGRRDAPMAPVRPEGPSTAWTSADGTPACIQSRRKLWQPGEGWTVRRVTTCR</sequence>
<evidence type="ECO:0000256" key="2">
    <source>
        <dbReference type="SAM" id="SignalP"/>
    </source>
</evidence>
<evidence type="ECO:0000313" key="3">
    <source>
        <dbReference type="EMBL" id="SFG43542.1"/>
    </source>
</evidence>
<organism evidence="3 4">
    <name type="scientific">Methylobacterium gossipiicola</name>
    <dbReference type="NCBI Taxonomy" id="582675"/>
    <lineage>
        <taxon>Bacteria</taxon>
        <taxon>Pseudomonadati</taxon>
        <taxon>Pseudomonadota</taxon>
        <taxon>Alphaproteobacteria</taxon>
        <taxon>Hyphomicrobiales</taxon>
        <taxon>Methylobacteriaceae</taxon>
        <taxon>Methylobacterium</taxon>
    </lineage>
</organism>
<keyword evidence="4" id="KW-1185">Reference proteome</keyword>
<feature type="signal peptide" evidence="2">
    <location>
        <begin position="1"/>
        <end position="26"/>
    </location>
</feature>
<keyword evidence="2" id="KW-0732">Signal</keyword>
<evidence type="ECO:0000256" key="1">
    <source>
        <dbReference type="SAM" id="MobiDB-lite"/>
    </source>
</evidence>
<feature type="region of interest" description="Disordered" evidence="1">
    <location>
        <begin position="23"/>
        <end position="51"/>
    </location>
</feature>
<dbReference type="AlphaFoldDB" id="A0A1I2RSN7"/>